<gene>
    <name evidence="1" type="ORF">SAMN04515677_104242</name>
</gene>
<dbReference type="Proteomes" id="UP000199068">
    <property type="component" value="Unassembled WGS sequence"/>
</dbReference>
<proteinExistence type="predicted"/>
<organism evidence="1 2">
    <name type="scientific">Romboutsia lituseburensis DSM 797</name>
    <dbReference type="NCBI Taxonomy" id="1121325"/>
    <lineage>
        <taxon>Bacteria</taxon>
        <taxon>Bacillati</taxon>
        <taxon>Bacillota</taxon>
        <taxon>Clostridia</taxon>
        <taxon>Peptostreptococcales</taxon>
        <taxon>Peptostreptococcaceae</taxon>
        <taxon>Romboutsia</taxon>
    </lineage>
</organism>
<dbReference type="RefSeq" id="WP_092725598.1">
    <property type="nucleotide sequence ID" value="NZ_FNGW01000004.1"/>
</dbReference>
<keyword evidence="2" id="KW-1185">Reference proteome</keyword>
<evidence type="ECO:0000313" key="1">
    <source>
        <dbReference type="EMBL" id="SDL94594.1"/>
    </source>
</evidence>
<evidence type="ECO:0000313" key="2">
    <source>
        <dbReference type="Proteomes" id="UP000199068"/>
    </source>
</evidence>
<sequence>MKKILTKAITLAIAVVCMSGCFILKANALPYYDLKFEENSRNIVTGEFEKIGDDLSLQKESKMTMNIKKSYKPKTSVELNKDELDAISQVLGSKWQDVVLIDKKEDVKIKKKKNTYLYIRPVYKEVKGILVQDYQSWSQKKEITILIPIDIEYKVTTN</sequence>
<dbReference type="EMBL" id="FNGW01000004">
    <property type="protein sequence ID" value="SDL94594.1"/>
    <property type="molecule type" value="Genomic_DNA"/>
</dbReference>
<dbReference type="AlphaFoldDB" id="A0A1G9P7A4"/>
<name>A0A1G9P7A4_9FIRM</name>
<protein>
    <submittedName>
        <fullName evidence="1">Uncharacterized protein</fullName>
    </submittedName>
</protein>
<accession>A0A1G9P7A4</accession>
<reference evidence="1 2" key="1">
    <citation type="submission" date="2016-10" db="EMBL/GenBank/DDBJ databases">
        <authorList>
            <person name="de Groot N.N."/>
        </authorList>
    </citation>
    <scope>NUCLEOTIDE SEQUENCE [LARGE SCALE GENOMIC DNA]</scope>
    <source>
        <strain evidence="1 2">DSM 797</strain>
    </source>
</reference>